<dbReference type="RefSeq" id="WP_133405128.1">
    <property type="nucleotide sequence ID" value="NZ_SMTK01000006.1"/>
</dbReference>
<evidence type="ECO:0000256" key="2">
    <source>
        <dbReference type="PROSITE-ProRule" id="PRU00335"/>
    </source>
</evidence>
<reference evidence="5 6" key="1">
    <citation type="submission" date="2019-03" db="EMBL/GenBank/DDBJ databases">
        <title>Arthrobacter sp. nov., an bacterium isolated from biocrust in Mu Us Desert.</title>
        <authorList>
            <person name="Lixiong L."/>
        </authorList>
    </citation>
    <scope>NUCLEOTIDE SEQUENCE [LARGE SCALE GENOMIC DNA]</scope>
    <source>
        <strain evidence="5 6">SLN-3</strain>
    </source>
</reference>
<dbReference type="EMBL" id="SMTK01000006">
    <property type="protein sequence ID" value="TDK23669.1"/>
    <property type="molecule type" value="Genomic_DNA"/>
</dbReference>
<dbReference type="InterPro" id="IPR009057">
    <property type="entry name" value="Homeodomain-like_sf"/>
</dbReference>
<dbReference type="OrthoDB" id="9816296at2"/>
<evidence type="ECO:0000313" key="5">
    <source>
        <dbReference type="EMBL" id="TDK23669.1"/>
    </source>
</evidence>
<comment type="caution">
    <text evidence="5">The sequence shown here is derived from an EMBL/GenBank/DDBJ whole genome shotgun (WGS) entry which is preliminary data.</text>
</comment>
<protein>
    <submittedName>
        <fullName evidence="5">TetR/AcrR family transcriptional regulator</fullName>
    </submittedName>
</protein>
<feature type="region of interest" description="Disordered" evidence="3">
    <location>
        <begin position="201"/>
        <end position="225"/>
    </location>
</feature>
<name>A0A4R5TMP9_9MICC</name>
<gene>
    <name evidence="5" type="ORF">E2F48_17000</name>
</gene>
<dbReference type="Proteomes" id="UP000295411">
    <property type="component" value="Unassembled WGS sequence"/>
</dbReference>
<sequence>METHDGRNVSSREKVLAAAAAMMAENPAANLSVRAVAARAGVSVGSLRFHFPTQDALQGALLTRIYDHFFPEDPIRDPALSARDRLVACLRQILAPTGVGAEARKAWETVYKAFIEPEQTADLRSTYAGIERESLRRVTYWLSIMADEGALPRADLTPQARFLLTVLNGLSYERALPSSESLLQAETTTLYLAADAVLGTGRTGERPETTSASTGQFAGDAGSAP</sequence>
<evidence type="ECO:0000256" key="3">
    <source>
        <dbReference type="SAM" id="MobiDB-lite"/>
    </source>
</evidence>
<dbReference type="SUPFAM" id="SSF46689">
    <property type="entry name" value="Homeodomain-like"/>
    <property type="match status" value="1"/>
</dbReference>
<dbReference type="InterPro" id="IPR050109">
    <property type="entry name" value="HTH-type_TetR-like_transc_reg"/>
</dbReference>
<dbReference type="AlphaFoldDB" id="A0A4R5TMP9"/>
<keyword evidence="6" id="KW-1185">Reference proteome</keyword>
<dbReference type="PANTHER" id="PTHR30055">
    <property type="entry name" value="HTH-TYPE TRANSCRIPTIONAL REGULATOR RUTR"/>
    <property type="match status" value="1"/>
</dbReference>
<evidence type="ECO:0000313" key="6">
    <source>
        <dbReference type="Proteomes" id="UP000295411"/>
    </source>
</evidence>
<dbReference type="PROSITE" id="PS50977">
    <property type="entry name" value="HTH_TETR_2"/>
    <property type="match status" value="1"/>
</dbReference>
<dbReference type="Pfam" id="PF00440">
    <property type="entry name" value="TetR_N"/>
    <property type="match status" value="1"/>
</dbReference>
<keyword evidence="1 2" id="KW-0238">DNA-binding</keyword>
<dbReference type="InterPro" id="IPR036271">
    <property type="entry name" value="Tet_transcr_reg_TetR-rel_C_sf"/>
</dbReference>
<proteinExistence type="predicted"/>
<dbReference type="SUPFAM" id="SSF48498">
    <property type="entry name" value="Tetracyclin repressor-like, C-terminal domain"/>
    <property type="match status" value="1"/>
</dbReference>
<organism evidence="5 6">
    <name type="scientific">Arthrobacter crusticola</name>
    <dbReference type="NCBI Taxonomy" id="2547960"/>
    <lineage>
        <taxon>Bacteria</taxon>
        <taxon>Bacillati</taxon>
        <taxon>Actinomycetota</taxon>
        <taxon>Actinomycetes</taxon>
        <taxon>Micrococcales</taxon>
        <taxon>Micrococcaceae</taxon>
        <taxon>Arthrobacter</taxon>
    </lineage>
</organism>
<feature type="domain" description="HTH tetR-type" evidence="4">
    <location>
        <begin position="9"/>
        <end position="69"/>
    </location>
</feature>
<evidence type="ECO:0000256" key="1">
    <source>
        <dbReference type="ARBA" id="ARBA00023125"/>
    </source>
</evidence>
<dbReference type="Gene3D" id="1.10.357.10">
    <property type="entry name" value="Tetracycline Repressor, domain 2"/>
    <property type="match status" value="1"/>
</dbReference>
<accession>A0A4R5TMP9</accession>
<feature type="DNA-binding region" description="H-T-H motif" evidence="2">
    <location>
        <begin position="32"/>
        <end position="51"/>
    </location>
</feature>
<dbReference type="PANTHER" id="PTHR30055:SF146">
    <property type="entry name" value="HTH-TYPE TRANSCRIPTIONAL DUAL REGULATOR CECR"/>
    <property type="match status" value="1"/>
</dbReference>
<evidence type="ECO:0000259" key="4">
    <source>
        <dbReference type="PROSITE" id="PS50977"/>
    </source>
</evidence>
<dbReference type="InterPro" id="IPR001647">
    <property type="entry name" value="HTH_TetR"/>
</dbReference>
<dbReference type="GO" id="GO:0003700">
    <property type="term" value="F:DNA-binding transcription factor activity"/>
    <property type="evidence" value="ECO:0007669"/>
    <property type="project" value="TreeGrafter"/>
</dbReference>
<dbReference type="GO" id="GO:0000976">
    <property type="term" value="F:transcription cis-regulatory region binding"/>
    <property type="evidence" value="ECO:0007669"/>
    <property type="project" value="TreeGrafter"/>
</dbReference>